<reference evidence="1" key="1">
    <citation type="submission" date="2022-01" db="EMBL/GenBank/DDBJ databases">
        <title>PSI-footprinting approach for the identification of protein synthesis inhibitor producers.</title>
        <authorList>
            <person name="Handel F."/>
            <person name="Kulik A."/>
            <person name="Wex K.W."/>
            <person name="Berscheid A."/>
            <person name="Saur J.S."/>
            <person name="Winkler A."/>
            <person name="Wibberg D."/>
            <person name="Kalinowski J."/>
            <person name="Broetz-Oesterhelt H."/>
            <person name="Mast Y."/>
        </authorList>
    </citation>
    <scope>NUCLEOTIDE SEQUENCE</scope>
    <source>
        <strain evidence="1">KNN 49.3e</strain>
    </source>
</reference>
<dbReference type="EMBL" id="CP091196">
    <property type="protein sequence ID" value="UQS25341.1"/>
    <property type="molecule type" value="Genomic_DNA"/>
</dbReference>
<protein>
    <submittedName>
        <fullName evidence="1">Uncharacterized protein</fullName>
    </submittedName>
</protein>
<dbReference type="InterPro" id="IPR011008">
    <property type="entry name" value="Dimeric_a/b-barrel"/>
</dbReference>
<name>A0ABY4NZ70_9PSEU</name>
<dbReference type="SUPFAM" id="SSF54909">
    <property type="entry name" value="Dimeric alpha+beta barrel"/>
    <property type="match status" value="1"/>
</dbReference>
<dbReference type="RefSeq" id="WP_162831039.1">
    <property type="nucleotide sequence ID" value="NZ_CP091196.1"/>
</dbReference>
<proteinExistence type="predicted"/>
<evidence type="ECO:0000313" key="2">
    <source>
        <dbReference type="Proteomes" id="UP000830158"/>
    </source>
</evidence>
<organism evidence="1 2">
    <name type="scientific">Amycolatopsis thermalba</name>
    <dbReference type="NCBI Taxonomy" id="944492"/>
    <lineage>
        <taxon>Bacteria</taxon>
        <taxon>Bacillati</taxon>
        <taxon>Actinomycetota</taxon>
        <taxon>Actinomycetes</taxon>
        <taxon>Pseudonocardiales</taxon>
        <taxon>Pseudonocardiaceae</taxon>
        <taxon>Amycolatopsis</taxon>
    </lineage>
</organism>
<accession>A0ABY4NZ70</accession>
<dbReference type="Proteomes" id="UP000830158">
    <property type="component" value="Chromosome"/>
</dbReference>
<gene>
    <name evidence="1" type="ORF">L1857_22290</name>
</gene>
<keyword evidence="2" id="KW-1185">Reference proteome</keyword>
<sequence>MLIVIGSARARPGRRGETGDLDAHLTLPHTQAFLARIGDLIDGEPAVAVHEVPSS</sequence>
<evidence type="ECO:0000313" key="1">
    <source>
        <dbReference type="EMBL" id="UQS25341.1"/>
    </source>
</evidence>